<evidence type="ECO:0000256" key="1">
    <source>
        <dbReference type="SAM" id="MobiDB-lite"/>
    </source>
</evidence>
<dbReference type="Gene3D" id="3.40.50.1000">
    <property type="entry name" value="HAD superfamily/HAD-like"/>
    <property type="match status" value="1"/>
</dbReference>
<feature type="domain" description="FCP1 homology" evidence="2">
    <location>
        <begin position="336"/>
        <end position="496"/>
    </location>
</feature>
<dbReference type="NCBIfam" id="TIGR02251">
    <property type="entry name" value="HIF-SF_euk"/>
    <property type="match status" value="1"/>
</dbReference>
<dbReference type="CDD" id="cd07521">
    <property type="entry name" value="HAD_FCP1-like"/>
    <property type="match status" value="1"/>
</dbReference>
<protein>
    <recommendedName>
        <fullName evidence="2">FCP1 homology domain-containing protein</fullName>
    </recommendedName>
</protein>
<organism evidence="3 4">
    <name type="scientific">Cyanidium caldarium</name>
    <name type="common">Red alga</name>
    <dbReference type="NCBI Taxonomy" id="2771"/>
    <lineage>
        <taxon>Eukaryota</taxon>
        <taxon>Rhodophyta</taxon>
        <taxon>Bangiophyceae</taxon>
        <taxon>Cyanidiales</taxon>
        <taxon>Cyanidiaceae</taxon>
        <taxon>Cyanidium</taxon>
    </lineage>
</organism>
<accession>A0AAV9J0E4</accession>
<reference evidence="3 4" key="1">
    <citation type="submission" date="2022-07" db="EMBL/GenBank/DDBJ databases">
        <title>Genome-wide signatures of adaptation to extreme environments.</title>
        <authorList>
            <person name="Cho C.H."/>
            <person name="Yoon H.S."/>
        </authorList>
    </citation>
    <scope>NUCLEOTIDE SEQUENCE [LARGE SCALE GENOMIC DNA]</scope>
    <source>
        <strain evidence="3 4">DBV 063 E5</strain>
    </source>
</reference>
<feature type="region of interest" description="Disordered" evidence="1">
    <location>
        <begin position="1"/>
        <end position="36"/>
    </location>
</feature>
<keyword evidence="4" id="KW-1185">Reference proteome</keyword>
<evidence type="ECO:0000313" key="3">
    <source>
        <dbReference type="EMBL" id="KAK4538047.1"/>
    </source>
</evidence>
<dbReference type="InterPro" id="IPR036412">
    <property type="entry name" value="HAD-like_sf"/>
</dbReference>
<dbReference type="FunFam" id="3.40.50.1000:FF:000093">
    <property type="entry name" value="NLI interacting factor-like phosphatase family protein"/>
    <property type="match status" value="1"/>
</dbReference>
<evidence type="ECO:0000313" key="4">
    <source>
        <dbReference type="Proteomes" id="UP001301350"/>
    </source>
</evidence>
<name>A0AAV9J0E4_CYACA</name>
<dbReference type="InterPro" id="IPR023214">
    <property type="entry name" value="HAD_sf"/>
</dbReference>
<comment type="caution">
    <text evidence="3">The sequence shown here is derived from an EMBL/GenBank/DDBJ whole genome shotgun (WGS) entry which is preliminary data.</text>
</comment>
<dbReference type="InterPro" id="IPR050365">
    <property type="entry name" value="TIM50"/>
</dbReference>
<gene>
    <name evidence="3" type="ORF">CDCA_CDCA15G4072</name>
</gene>
<proteinExistence type="predicted"/>
<dbReference type="InterPro" id="IPR011948">
    <property type="entry name" value="Dullard_phosphatase"/>
</dbReference>
<dbReference type="SUPFAM" id="SSF56784">
    <property type="entry name" value="HAD-like"/>
    <property type="match status" value="1"/>
</dbReference>
<dbReference type="Pfam" id="PF03031">
    <property type="entry name" value="NIF"/>
    <property type="match status" value="1"/>
</dbReference>
<dbReference type="InterPro" id="IPR004274">
    <property type="entry name" value="FCP1_dom"/>
</dbReference>
<dbReference type="PANTHER" id="PTHR12210">
    <property type="entry name" value="DULLARD PROTEIN PHOSPHATASE"/>
    <property type="match status" value="1"/>
</dbReference>
<sequence length="525" mass="58469">MENADSGAGDTALSQRRERPARRRVRSRDLRATAVDGAPALRPARWSFAGRLAAAEWSDWPSVNRADDDDDEATVPEAPLPNRVRSVSSGSADGGSRLDWRDGSWAPREPRRSKARAADVEAGSGAAAAPAAVMARTLRASWWSLAATAGRFWQDGRRWTQRYVRWAGRSLAAPAAERRYRRTVSLRSAKSNSVPLAQRGTEQARRLARVLWARLAQALRDTAGLTLRAAATGQRWLYAVAQALRAVPTWMQAHRKEWTTYGCKPLWLAIALAHNAITIALHASEWLTRLALERLLHCVHSARADVATLIESIPCGGIVPRFSVLSCGPCRPLTCSPQERKLLVLDLDETLVHSSFKESRGCDLTLQVVVDDVPTMFFVRKRPHLELFMHIVQQWYDLVIFTASLRRYADPLVDALDPRGTLVKARYFRDDCIRRPPNQFVKDLTVVSADLGKVIIVDNSPASYALHAANALPIEAWYDDPFDEELLHLLPLLRSLSVLEDVRSVLSLRLTGGSLATRYQPLFST</sequence>
<feature type="compositionally biased region" description="Basic and acidic residues" evidence="1">
    <location>
        <begin position="96"/>
        <end position="119"/>
    </location>
</feature>
<feature type="region of interest" description="Disordered" evidence="1">
    <location>
        <begin position="61"/>
        <end position="122"/>
    </location>
</feature>
<evidence type="ECO:0000259" key="2">
    <source>
        <dbReference type="PROSITE" id="PS50969"/>
    </source>
</evidence>
<dbReference type="GO" id="GO:0016791">
    <property type="term" value="F:phosphatase activity"/>
    <property type="evidence" value="ECO:0007669"/>
    <property type="project" value="InterPro"/>
</dbReference>
<dbReference type="PROSITE" id="PS50969">
    <property type="entry name" value="FCP1"/>
    <property type="match status" value="1"/>
</dbReference>
<dbReference type="AlphaFoldDB" id="A0AAV9J0E4"/>
<dbReference type="Proteomes" id="UP001301350">
    <property type="component" value="Unassembled WGS sequence"/>
</dbReference>
<dbReference type="SMART" id="SM00577">
    <property type="entry name" value="CPDc"/>
    <property type="match status" value="1"/>
</dbReference>
<dbReference type="EMBL" id="JANCYW010000015">
    <property type="protein sequence ID" value="KAK4538047.1"/>
    <property type="molecule type" value="Genomic_DNA"/>
</dbReference>